<gene>
    <name evidence="1" type="ORF">C8N30_0713</name>
</gene>
<evidence type="ECO:0000313" key="1">
    <source>
        <dbReference type="EMBL" id="RKE96160.1"/>
    </source>
</evidence>
<dbReference type="AlphaFoldDB" id="A0A420DPP5"/>
<dbReference type="RefSeq" id="WP_025063110.1">
    <property type="nucleotide sequence ID" value="NZ_RAQK01000001.1"/>
</dbReference>
<comment type="caution">
    <text evidence="1">The sequence shown here is derived from an EMBL/GenBank/DDBJ whole genome shotgun (WGS) entry which is preliminary data.</text>
</comment>
<keyword evidence="2" id="KW-1185">Reference proteome</keyword>
<proteinExistence type="predicted"/>
<sequence length="129" mass="13595">MTGMPSAMTVSVSEVRRNVVRLLTLLSFALALLVAQGPYGLKQAQNTDAIAHELSSMASVRASAYDRVASDRKPSPLFADDDTPNFIAGLTADLQHPVSGTTQAMRACDTSKSSLLSNILPPVRGPPAV</sequence>
<dbReference type="Proteomes" id="UP000284407">
    <property type="component" value="Unassembled WGS sequence"/>
</dbReference>
<protein>
    <submittedName>
        <fullName evidence="1">Uncharacterized protein</fullName>
    </submittedName>
</protein>
<evidence type="ECO:0000313" key="2">
    <source>
        <dbReference type="Proteomes" id="UP000284407"/>
    </source>
</evidence>
<organism evidence="1 2">
    <name type="scientific">Sulfitobacter guttiformis</name>
    <dbReference type="NCBI Taxonomy" id="74349"/>
    <lineage>
        <taxon>Bacteria</taxon>
        <taxon>Pseudomonadati</taxon>
        <taxon>Pseudomonadota</taxon>
        <taxon>Alphaproteobacteria</taxon>
        <taxon>Rhodobacterales</taxon>
        <taxon>Roseobacteraceae</taxon>
        <taxon>Sulfitobacter</taxon>
    </lineage>
</organism>
<dbReference type="EMBL" id="RAQK01000001">
    <property type="protein sequence ID" value="RKE96160.1"/>
    <property type="molecule type" value="Genomic_DNA"/>
</dbReference>
<accession>A0A420DPP5</accession>
<reference evidence="1 2" key="1">
    <citation type="submission" date="2018-09" db="EMBL/GenBank/DDBJ databases">
        <title>Genomic Encyclopedia of Archaeal and Bacterial Type Strains, Phase II (KMG-II): from individual species to whole genera.</title>
        <authorList>
            <person name="Goeker M."/>
        </authorList>
    </citation>
    <scope>NUCLEOTIDE SEQUENCE [LARGE SCALE GENOMIC DNA]</scope>
    <source>
        <strain evidence="1 2">DSM 11458</strain>
    </source>
</reference>
<name>A0A420DPP5_9RHOB</name>